<gene>
    <name evidence="4" type="ORF">ACFFIZ_18340</name>
</gene>
<proteinExistence type="predicted"/>
<dbReference type="InterPro" id="IPR021135">
    <property type="entry name" value="PEP_COase"/>
</dbReference>
<dbReference type="PRINTS" id="PR00150">
    <property type="entry name" value="PEPCARBXLASE"/>
</dbReference>
<dbReference type="EMBL" id="JBHLWQ010000177">
    <property type="protein sequence ID" value="MFC0202213.1"/>
    <property type="molecule type" value="Genomic_DNA"/>
</dbReference>
<reference evidence="4 5" key="1">
    <citation type="submission" date="2024-09" db="EMBL/GenBank/DDBJ databases">
        <authorList>
            <person name="Sun Q."/>
            <person name="Mori K."/>
        </authorList>
    </citation>
    <scope>NUCLEOTIDE SEQUENCE [LARGE SCALE GENOMIC DNA]</scope>
    <source>
        <strain evidence="4 5">CCM 7904</strain>
    </source>
</reference>
<dbReference type="InterPro" id="IPR015813">
    <property type="entry name" value="Pyrv/PenolPyrv_kinase-like_dom"/>
</dbReference>
<keyword evidence="5" id="KW-1185">Reference proteome</keyword>
<comment type="function">
    <text evidence="1">Forms oxaloacetate, a four-carbon dicarboxylic acid source for the tricarboxylic acid cycle.</text>
</comment>
<dbReference type="SUPFAM" id="SSF51621">
    <property type="entry name" value="Phosphoenolpyruvate/pyruvate domain"/>
    <property type="match status" value="1"/>
</dbReference>
<dbReference type="PROSITE" id="PS00393">
    <property type="entry name" value="PEPCASE_2"/>
    <property type="match status" value="1"/>
</dbReference>
<evidence type="ECO:0000313" key="4">
    <source>
        <dbReference type="EMBL" id="MFC0202213.1"/>
    </source>
</evidence>
<evidence type="ECO:0000256" key="1">
    <source>
        <dbReference type="ARBA" id="ARBA00003670"/>
    </source>
</evidence>
<evidence type="ECO:0000256" key="3">
    <source>
        <dbReference type="PROSITE-ProRule" id="PRU10112"/>
    </source>
</evidence>
<dbReference type="Pfam" id="PF00311">
    <property type="entry name" value="PEPcase"/>
    <property type="match status" value="1"/>
</dbReference>
<dbReference type="InterPro" id="IPR033129">
    <property type="entry name" value="PEPCASE_His_AS"/>
</dbReference>
<dbReference type="RefSeq" id="WP_265508326.1">
    <property type="nucleotide sequence ID" value="NZ_JAOTBE010000070.1"/>
</dbReference>
<evidence type="ECO:0000313" key="5">
    <source>
        <dbReference type="Proteomes" id="UP001589795"/>
    </source>
</evidence>
<dbReference type="PANTHER" id="PTHR30523:SF32">
    <property type="entry name" value="PHOSPHOENOLPYRUVATE CARBOXYLASE"/>
    <property type="match status" value="1"/>
</dbReference>
<name>A0ABV6CNA4_9RHOB</name>
<protein>
    <recommendedName>
        <fullName evidence="2">Phosphoenolpyruvate carboxylase</fullName>
    </recommendedName>
</protein>
<dbReference type="PANTHER" id="PTHR30523">
    <property type="entry name" value="PHOSPHOENOLPYRUVATE CARBOXYLASE"/>
    <property type="match status" value="1"/>
</dbReference>
<feature type="active site" evidence="3">
    <location>
        <position position="546"/>
    </location>
</feature>
<comment type="caution">
    <text evidence="4">The sequence shown here is derived from an EMBL/GenBank/DDBJ whole genome shotgun (WGS) entry which is preliminary data.</text>
</comment>
<organism evidence="4 5">
    <name type="scientific">Paracoccus rhizosphaerae</name>
    <dbReference type="NCBI Taxonomy" id="1133347"/>
    <lineage>
        <taxon>Bacteria</taxon>
        <taxon>Pseudomonadati</taxon>
        <taxon>Pseudomonadota</taxon>
        <taxon>Alphaproteobacteria</taxon>
        <taxon>Rhodobacterales</taxon>
        <taxon>Paracoccaceae</taxon>
        <taxon>Paracoccus</taxon>
    </lineage>
</organism>
<sequence>MKRTHPMAAPSDYASRLRDEMGRLWQNVIARRAPQVLPLLLGATDDLPTGADTGAYLQGLDIWFQLLRIIDENAATRDRRVVETNAGPAAVEGSFARVLSTFTDITADDLRRVTRGLYVGPTLTAHPTEAKRVTVLEIHRRIYRALVNLETDRWTPRERADLLMDLEGEIDLLWLTGELRRQRPTPLEEIEWGLQFFRDSLFDAVPNVLQRFDKAVGPHLGHDAAGIPLLQFHSWIGGDRDGNPHVTADTTRVALAANQRAILDRYDQGLTRAIRQLSISTEIAALPQEARDLLRSVIEAAKLPPEARHRNPGEHFRQAMTAIKHRVAATAEGKVGVAYAHVLEFIAELRKVEAALASIGAERLGQALVRPLRLQAQVFGFRTVTLDVRQNSSVTTRALAEVWSCAGEAPVYGSAEWSRRLRSELAQVNLPDLQSDKLGCETVELLELLRLMHRMRFGPDPSAMGPFILSMTRSCDDLLGVFLLARYAGFGSERLDLRVVPLFETIADLRAAPHILDELLQTPLARRSLNDDGRVEIMLGYSDSNKDGGFVCSTWELEKAQRSITRTLARHKLAPTFFHGRGGSVSRGGAPTERAIAAQPRGTIGSRLRTTEQGEVVSSKFANRGTAEYQLELLASSVMAQSLKSPAEPVCPEFRDTLEALADMSFTAYCKLLHRPGFVTYFTQASPVEELALLKMGSRPARRFGASSLDDLRAIPWVFAWSQNRHLISGWYGFGSAIDTFRRFRRDDGDLLLRRMFKTSRIFRLIVDEVEKSLFHADMEIAAKYAALVSNVAERQDILGQITQEYERSRAAVLFLNATPDLGDRFPNMAARFGRVRTDLVRVHELQIKLLNENRQQPNAKDAITLMQTMNCISTALGWTG</sequence>
<dbReference type="Proteomes" id="UP001589795">
    <property type="component" value="Unassembled WGS sequence"/>
</dbReference>
<evidence type="ECO:0000256" key="2">
    <source>
        <dbReference type="ARBA" id="ARBA00022419"/>
    </source>
</evidence>
<accession>A0ABV6CNA4</accession>